<reference evidence="12 13" key="1">
    <citation type="journal article" date="2011" name="J. Bacteriol.">
        <title>Complete genome sequence of Metallosphaera cuprina, a metal sulfide-oxidizing archaeon from a hot spring.</title>
        <authorList>
            <person name="Liu L.J."/>
            <person name="You X.Y."/>
            <person name="Zheng H."/>
            <person name="Wang S."/>
            <person name="Jiang C.Y."/>
            <person name="Liu S.J."/>
        </authorList>
    </citation>
    <scope>NUCLEOTIDE SEQUENCE [LARGE SCALE GENOMIC DNA]</scope>
    <source>
        <strain evidence="12 13">Ar-4</strain>
    </source>
</reference>
<dbReference type="InterPro" id="IPR016185">
    <property type="entry name" value="PreATP-grasp_dom_sf"/>
</dbReference>
<keyword evidence="5" id="KW-0658">Purine biosynthesis</keyword>
<evidence type="ECO:0000256" key="7">
    <source>
        <dbReference type="ARBA" id="ARBA00038345"/>
    </source>
</evidence>
<feature type="domain" description="ATP-grasp" evidence="11">
    <location>
        <begin position="115"/>
        <end position="332"/>
    </location>
</feature>
<dbReference type="SUPFAM" id="SSF51246">
    <property type="entry name" value="Rudiment single hybrid motif"/>
    <property type="match status" value="1"/>
</dbReference>
<dbReference type="SUPFAM" id="SSF52440">
    <property type="entry name" value="PreATP-grasp domain"/>
    <property type="match status" value="1"/>
</dbReference>
<dbReference type="SUPFAM" id="SSF56059">
    <property type="entry name" value="Glutathione synthetase ATP-binding domain-like"/>
    <property type="match status" value="1"/>
</dbReference>
<protein>
    <recommendedName>
        <fullName evidence="2">phosphoribosylamine--glycine ligase</fullName>
        <ecNumber evidence="2">6.3.4.13</ecNumber>
    </recommendedName>
    <alternativeName>
        <fullName evidence="8">Glycinamide ribonucleotide synthetase</fullName>
    </alternativeName>
    <alternativeName>
        <fullName evidence="9">Phosphoribosylglycinamide synthetase</fullName>
    </alternativeName>
</protein>
<evidence type="ECO:0000256" key="1">
    <source>
        <dbReference type="ARBA" id="ARBA00005174"/>
    </source>
</evidence>
<comment type="similarity">
    <text evidence="7">Belongs to the GARS family.</text>
</comment>
<proteinExistence type="inferred from homology"/>
<dbReference type="SMART" id="SM01210">
    <property type="entry name" value="GARS_C"/>
    <property type="match status" value="1"/>
</dbReference>
<dbReference type="HOGENOM" id="CLU_027420_3_0_2"/>
<evidence type="ECO:0000256" key="3">
    <source>
        <dbReference type="ARBA" id="ARBA00022598"/>
    </source>
</evidence>
<dbReference type="Pfam" id="PF01071">
    <property type="entry name" value="GARS_A"/>
    <property type="match status" value="1"/>
</dbReference>
<dbReference type="InterPro" id="IPR011054">
    <property type="entry name" value="Rudment_hybrid_motif"/>
</dbReference>
<evidence type="ECO:0000256" key="4">
    <source>
        <dbReference type="ARBA" id="ARBA00022741"/>
    </source>
</evidence>
<dbReference type="PATRIC" id="fig|1006006.8.peg.303"/>
<organism evidence="12 13">
    <name type="scientific">Metallosphaera cuprina (strain Ar-4)</name>
    <dbReference type="NCBI Taxonomy" id="1006006"/>
    <lineage>
        <taxon>Archaea</taxon>
        <taxon>Thermoproteota</taxon>
        <taxon>Thermoprotei</taxon>
        <taxon>Sulfolobales</taxon>
        <taxon>Sulfolobaceae</taxon>
        <taxon>Metallosphaera</taxon>
    </lineage>
</organism>
<dbReference type="KEGG" id="mcn:Mcup_0302"/>
<keyword evidence="3 12" id="KW-0436">Ligase</keyword>
<dbReference type="STRING" id="1006006.Mcup_0302"/>
<dbReference type="InterPro" id="IPR020561">
    <property type="entry name" value="PRibGlycinamid_synth_ATP-grasp"/>
</dbReference>
<dbReference type="GO" id="GO:0009113">
    <property type="term" value="P:purine nucleobase biosynthetic process"/>
    <property type="evidence" value="ECO:0007669"/>
    <property type="project" value="InterPro"/>
</dbReference>
<accession>F4FZA1</accession>
<name>F4FZA1_METCR</name>
<evidence type="ECO:0000256" key="10">
    <source>
        <dbReference type="PROSITE-ProRule" id="PRU00409"/>
    </source>
</evidence>
<evidence type="ECO:0000256" key="9">
    <source>
        <dbReference type="ARBA" id="ARBA00042864"/>
    </source>
</evidence>
<dbReference type="InterPro" id="IPR011761">
    <property type="entry name" value="ATP-grasp"/>
</dbReference>
<dbReference type="AlphaFoldDB" id="F4FZA1"/>
<comment type="pathway">
    <text evidence="1">Purine metabolism; IMP biosynthesis via de novo pathway; N(1)-(5-phospho-D-ribosyl)glycinamide from 5-phospho-alpha-D-ribose 1-diphosphate: step 2/2.</text>
</comment>
<dbReference type="Gene3D" id="3.30.470.20">
    <property type="entry name" value="ATP-grasp fold, B domain"/>
    <property type="match status" value="1"/>
</dbReference>
<dbReference type="OrthoDB" id="146558at2157"/>
<dbReference type="GO" id="GO:0006189">
    <property type="term" value="P:'de novo' IMP biosynthetic process"/>
    <property type="evidence" value="ECO:0007669"/>
    <property type="project" value="UniProtKB-UniPathway"/>
</dbReference>
<evidence type="ECO:0000256" key="5">
    <source>
        <dbReference type="ARBA" id="ARBA00022755"/>
    </source>
</evidence>
<dbReference type="Gene3D" id="3.30.1490.20">
    <property type="entry name" value="ATP-grasp fold, A domain"/>
    <property type="match status" value="1"/>
</dbReference>
<dbReference type="NCBIfam" id="TIGR00877">
    <property type="entry name" value="purD"/>
    <property type="match status" value="1"/>
</dbReference>
<dbReference type="EMBL" id="CP002656">
    <property type="protein sequence ID" value="AEB94410.1"/>
    <property type="molecule type" value="Genomic_DNA"/>
</dbReference>
<dbReference type="InterPro" id="IPR013815">
    <property type="entry name" value="ATP_grasp_subdomain_1"/>
</dbReference>
<dbReference type="Gene3D" id="3.90.600.10">
    <property type="entry name" value="Phosphoribosylglycinamide synthetase, C-terminal domain"/>
    <property type="match status" value="1"/>
</dbReference>
<dbReference type="Pfam" id="PF02843">
    <property type="entry name" value="GARS_C"/>
    <property type="match status" value="1"/>
</dbReference>
<dbReference type="GO" id="GO:0004637">
    <property type="term" value="F:phosphoribosylamine-glycine ligase activity"/>
    <property type="evidence" value="ECO:0007669"/>
    <property type="project" value="UniProtKB-EC"/>
</dbReference>
<dbReference type="UniPathway" id="UPA00074">
    <property type="reaction ID" value="UER00125"/>
</dbReference>
<dbReference type="InterPro" id="IPR000115">
    <property type="entry name" value="PRibGlycinamide_synth"/>
</dbReference>
<evidence type="ECO:0000256" key="2">
    <source>
        <dbReference type="ARBA" id="ARBA00013255"/>
    </source>
</evidence>
<keyword evidence="4 10" id="KW-0547">Nucleotide-binding</keyword>
<dbReference type="SMART" id="SM01209">
    <property type="entry name" value="GARS_A"/>
    <property type="match status" value="1"/>
</dbReference>
<dbReference type="InterPro" id="IPR020562">
    <property type="entry name" value="PRibGlycinamide_synth_N"/>
</dbReference>
<dbReference type="Proteomes" id="UP000007812">
    <property type="component" value="Chromosome"/>
</dbReference>
<evidence type="ECO:0000256" key="8">
    <source>
        <dbReference type="ARBA" id="ARBA00042242"/>
    </source>
</evidence>
<dbReference type="Gene3D" id="3.40.50.20">
    <property type="match status" value="1"/>
</dbReference>
<evidence type="ECO:0000313" key="12">
    <source>
        <dbReference type="EMBL" id="AEB94410.1"/>
    </source>
</evidence>
<dbReference type="Pfam" id="PF02844">
    <property type="entry name" value="GARS_N"/>
    <property type="match status" value="1"/>
</dbReference>
<evidence type="ECO:0000313" key="13">
    <source>
        <dbReference type="Proteomes" id="UP000007812"/>
    </source>
</evidence>
<dbReference type="eggNOG" id="arCOG04415">
    <property type="taxonomic scope" value="Archaea"/>
</dbReference>
<evidence type="ECO:0000259" key="11">
    <source>
        <dbReference type="PROSITE" id="PS50975"/>
    </source>
</evidence>
<dbReference type="InterPro" id="IPR020560">
    <property type="entry name" value="PRibGlycinamide_synth_C-dom"/>
</dbReference>
<dbReference type="RefSeq" id="WP_013736908.1">
    <property type="nucleotide sequence ID" value="NC_015435.1"/>
</dbReference>
<dbReference type="PANTHER" id="PTHR43472:SF1">
    <property type="entry name" value="PHOSPHORIBOSYLAMINE--GLYCINE LIGASE, CHLOROPLASTIC"/>
    <property type="match status" value="1"/>
</dbReference>
<keyword evidence="6 10" id="KW-0067">ATP-binding</keyword>
<gene>
    <name evidence="12" type="ordered locus">Mcup_0302</name>
</gene>
<dbReference type="InterPro" id="IPR037123">
    <property type="entry name" value="PRibGlycinamide_synth_C_sf"/>
</dbReference>
<keyword evidence="13" id="KW-1185">Reference proteome</keyword>
<dbReference type="PANTHER" id="PTHR43472">
    <property type="entry name" value="PHOSPHORIBOSYLAMINE--GLYCINE LIGASE"/>
    <property type="match status" value="1"/>
</dbReference>
<evidence type="ECO:0000256" key="6">
    <source>
        <dbReference type="ARBA" id="ARBA00022840"/>
    </source>
</evidence>
<dbReference type="GO" id="GO:0005524">
    <property type="term" value="F:ATP binding"/>
    <property type="evidence" value="ECO:0007669"/>
    <property type="project" value="UniProtKB-UniRule"/>
</dbReference>
<dbReference type="GO" id="GO:0046872">
    <property type="term" value="F:metal ion binding"/>
    <property type="evidence" value="ECO:0007669"/>
    <property type="project" value="InterPro"/>
</dbReference>
<dbReference type="EC" id="6.3.4.13" evidence="2"/>
<sequence length="477" mass="52638">MKVLIIGEGAREHALSEALANSSEGYRVFALSSYINPGIRDSVIRTGGEYILGNINSREEVRSAINKVNPDFGVVGPEDPLFHGAADEFRLNGIPVVGPGVKGAEIERSKVWMRHLMWKYKIDGRLRYRSFSSLEEASKFLMEYGGSVAVKPAEQVGGKGVKVVADIQAYLSKEKRRALSKSVDEIGSLVRNDIKIIIEERVDGPEYTLHVLTDGHTYLPLPLAQDYKHAYQDGIGPETGGMGSISGPKNLLPFITQEEYEKTLGIIQETAKAIESETGEKYRGFISGQMMLTDLWGPTVIEFYSRLGDPETSAIIPRVTSDFGHILQLAAEEKLSKAKLEVRDEPSIVRAVAPLGYPLRRDLASGKILELDLNALREKGCKVYFGSVAYEGGRLITKGSRSLEVVALGNFDEISRTIDQCINMISANTELVYRTDIGRRLSEQIEKAEIVRYSYVNRAKNSSLGSSADWSPNGGLW</sequence>
<dbReference type="GeneID" id="10492496"/>
<dbReference type="PROSITE" id="PS50975">
    <property type="entry name" value="ATP_GRASP"/>
    <property type="match status" value="1"/>
</dbReference>